<dbReference type="CDD" id="cd03230">
    <property type="entry name" value="ABC_DR_subfamily_A"/>
    <property type="match status" value="1"/>
</dbReference>
<evidence type="ECO:0000313" key="6">
    <source>
        <dbReference type="Proteomes" id="UP000076482"/>
    </source>
</evidence>
<dbReference type="SUPFAM" id="SSF52540">
    <property type="entry name" value="P-loop containing nucleoside triphosphate hydrolases"/>
    <property type="match status" value="1"/>
</dbReference>
<feature type="domain" description="ABC transporter" evidence="4">
    <location>
        <begin position="5"/>
        <end position="230"/>
    </location>
</feature>
<dbReference type="SMART" id="SM00382">
    <property type="entry name" value="AAA"/>
    <property type="match status" value="1"/>
</dbReference>
<dbReference type="InterPro" id="IPR003439">
    <property type="entry name" value="ABC_transporter-like_ATP-bd"/>
</dbReference>
<dbReference type="Gene3D" id="3.40.50.300">
    <property type="entry name" value="P-loop containing nucleotide triphosphate hydrolases"/>
    <property type="match status" value="1"/>
</dbReference>
<dbReference type="GO" id="GO:0016887">
    <property type="term" value="F:ATP hydrolysis activity"/>
    <property type="evidence" value="ECO:0007669"/>
    <property type="project" value="InterPro"/>
</dbReference>
<dbReference type="EMBL" id="LJKE01000031">
    <property type="protein sequence ID" value="KZD69766.1"/>
    <property type="molecule type" value="Genomic_DNA"/>
</dbReference>
<dbReference type="InterPro" id="IPR027417">
    <property type="entry name" value="P-loop_NTPase"/>
</dbReference>
<organism evidence="5 6">
    <name type="scientific">Bacillus cereus</name>
    <dbReference type="NCBI Taxonomy" id="1396"/>
    <lineage>
        <taxon>Bacteria</taxon>
        <taxon>Bacillati</taxon>
        <taxon>Bacillota</taxon>
        <taxon>Bacilli</taxon>
        <taxon>Bacillales</taxon>
        <taxon>Bacillaceae</taxon>
        <taxon>Bacillus</taxon>
        <taxon>Bacillus cereus group</taxon>
    </lineage>
</organism>
<proteinExistence type="predicted"/>
<evidence type="ECO:0000256" key="2">
    <source>
        <dbReference type="ARBA" id="ARBA00022741"/>
    </source>
</evidence>
<protein>
    <submittedName>
        <fullName evidence="5">ABC transporter ATP-binding protein</fullName>
    </submittedName>
</protein>
<dbReference type="PANTHER" id="PTHR42939">
    <property type="entry name" value="ABC TRANSPORTER ATP-BINDING PROTEIN ALBC-RELATED"/>
    <property type="match status" value="1"/>
</dbReference>
<name>A0A162P9H6_BACCE</name>
<comment type="caution">
    <text evidence="5">The sequence shown here is derived from an EMBL/GenBank/DDBJ whole genome shotgun (WGS) entry which is preliminary data.</text>
</comment>
<evidence type="ECO:0000259" key="4">
    <source>
        <dbReference type="PROSITE" id="PS50893"/>
    </source>
</evidence>
<evidence type="ECO:0000313" key="5">
    <source>
        <dbReference type="EMBL" id="KZD69766.1"/>
    </source>
</evidence>
<dbReference type="Proteomes" id="UP000076482">
    <property type="component" value="Unassembled WGS sequence"/>
</dbReference>
<dbReference type="InterPro" id="IPR017871">
    <property type="entry name" value="ABC_transporter-like_CS"/>
</dbReference>
<dbReference type="Pfam" id="PF00005">
    <property type="entry name" value="ABC_tran"/>
    <property type="match status" value="1"/>
</dbReference>
<dbReference type="PANTHER" id="PTHR42939:SF3">
    <property type="entry name" value="ABC TRANSPORTER ATP-BINDING COMPONENT"/>
    <property type="match status" value="1"/>
</dbReference>
<dbReference type="AlphaFoldDB" id="A0A162P9H6"/>
<evidence type="ECO:0000256" key="1">
    <source>
        <dbReference type="ARBA" id="ARBA00022448"/>
    </source>
</evidence>
<dbReference type="GO" id="GO:0005524">
    <property type="term" value="F:ATP binding"/>
    <property type="evidence" value="ECO:0007669"/>
    <property type="project" value="UniProtKB-KW"/>
</dbReference>
<dbReference type="InterPro" id="IPR051782">
    <property type="entry name" value="ABC_Transporter_VariousFunc"/>
</dbReference>
<gene>
    <name evidence="5" type="ORF">B4088_1225</name>
</gene>
<keyword evidence="3 5" id="KW-0067">ATP-binding</keyword>
<keyword evidence="2" id="KW-0547">Nucleotide-binding</keyword>
<keyword evidence="1" id="KW-0813">Transport</keyword>
<dbReference type="FunFam" id="3.40.50.300:FF:001820">
    <property type="entry name" value="ABC transporter ATP-binding protein"/>
    <property type="match status" value="1"/>
</dbReference>
<sequence length="290" mass="33305">MENVIELQNVSKSFKGFQIKNFSMEVKKGFVTGFIGGNGSGKSTTIKMIMNLMNPDSGNVFLFGMNYSTDAKRIKERIGFVYDDNVFYDELTLKEITKIIAPAYKKWDFNQFTYYKDLFELPLNKKMKTFSKGMKMKASLAIALSHHAELIIMDEPTSGLDPVFRRELLDVLQNIMQDGEKTIFFSSHITTDLDRIADYITFIQNGKHIFTKDIYAIAEDYILVKGPLDMLDFDTEREFISVCKANTGFEGLIENVNSIETLFNKEVVIEKPSLEDIMYFMKKGESRCLI</sequence>
<dbReference type="PROSITE" id="PS00211">
    <property type="entry name" value="ABC_TRANSPORTER_1"/>
    <property type="match status" value="1"/>
</dbReference>
<dbReference type="RefSeq" id="WP_063260320.1">
    <property type="nucleotide sequence ID" value="NZ_LJKE01000031.1"/>
</dbReference>
<accession>A0A162P9H6</accession>
<reference evidence="5 6" key="1">
    <citation type="submission" date="2015-09" db="EMBL/GenBank/DDBJ databases">
        <title>Bacillus cereus food isolates.</title>
        <authorList>
            <person name="Boekhorst J."/>
        </authorList>
    </citation>
    <scope>NUCLEOTIDE SEQUENCE [LARGE SCALE GENOMIC DNA]</scope>
    <source>
        <strain evidence="5 6">B4088</strain>
    </source>
</reference>
<dbReference type="InterPro" id="IPR003593">
    <property type="entry name" value="AAA+_ATPase"/>
</dbReference>
<evidence type="ECO:0000256" key="3">
    <source>
        <dbReference type="ARBA" id="ARBA00022840"/>
    </source>
</evidence>
<dbReference type="PATRIC" id="fig|1396.535.peg.5118"/>
<dbReference type="PROSITE" id="PS50893">
    <property type="entry name" value="ABC_TRANSPORTER_2"/>
    <property type="match status" value="1"/>
</dbReference>